<evidence type="ECO:0000256" key="1">
    <source>
        <dbReference type="PROSITE-ProRule" id="PRU01363"/>
    </source>
</evidence>
<evidence type="ECO:0000313" key="4">
    <source>
        <dbReference type="Proteomes" id="UP001649230"/>
    </source>
</evidence>
<dbReference type="PROSITE" id="PS52019">
    <property type="entry name" value="PKS_MFAS_DH"/>
    <property type="match status" value="1"/>
</dbReference>
<proteinExistence type="predicted"/>
<evidence type="ECO:0000259" key="2">
    <source>
        <dbReference type="PROSITE" id="PS52019"/>
    </source>
</evidence>
<feature type="domain" description="PKS/mFAS DH" evidence="2">
    <location>
        <begin position="1"/>
        <end position="105"/>
    </location>
</feature>
<dbReference type="InterPro" id="IPR042104">
    <property type="entry name" value="PKS_dehydratase_sf"/>
</dbReference>
<dbReference type="InterPro" id="IPR049900">
    <property type="entry name" value="PKS_mFAS_DH"/>
</dbReference>
<protein>
    <submittedName>
        <fullName evidence="3">Polyketide synthase dehydratase domain-containing protein</fullName>
    </submittedName>
</protein>
<name>A0ABY3SNE6_9BACL</name>
<evidence type="ECO:0000313" key="3">
    <source>
        <dbReference type="EMBL" id="UJF34764.1"/>
    </source>
</evidence>
<reference evidence="3 4" key="1">
    <citation type="journal article" date="2024" name="Int. J. Syst. Evol. Microbiol.">
        <title>Paenibacillus hexagrammi sp. nov., a novel bacterium isolated from the gut content of Hexagrammos agrammus.</title>
        <authorList>
            <person name="Jung H.K."/>
            <person name="Kim D.G."/>
            <person name="Zin H."/>
            <person name="Park J."/>
            <person name="Jung H."/>
            <person name="Kim Y.O."/>
            <person name="Kong H.J."/>
            <person name="Kim J.W."/>
            <person name="Kim Y.S."/>
        </authorList>
    </citation>
    <scope>NUCLEOTIDE SEQUENCE [LARGE SCALE GENOMIC DNA]</scope>
    <source>
        <strain evidence="3 4">YPD9-1</strain>
    </source>
</reference>
<comment type="caution">
    <text evidence="1">Lacks conserved residue(s) required for the propagation of feature annotation.</text>
</comment>
<accession>A0ABY3SNE6</accession>
<dbReference type="InterPro" id="IPR049552">
    <property type="entry name" value="PKS_DH_N"/>
</dbReference>
<organism evidence="3 4">
    <name type="scientific">Paenibacillus hexagrammi</name>
    <dbReference type="NCBI Taxonomy" id="2908839"/>
    <lineage>
        <taxon>Bacteria</taxon>
        <taxon>Bacillati</taxon>
        <taxon>Bacillota</taxon>
        <taxon>Bacilli</taxon>
        <taxon>Bacillales</taxon>
        <taxon>Paenibacillaceae</taxon>
        <taxon>Paenibacillus</taxon>
    </lineage>
</organism>
<dbReference type="EMBL" id="CP090978">
    <property type="protein sequence ID" value="UJF34764.1"/>
    <property type="molecule type" value="Genomic_DNA"/>
</dbReference>
<sequence length="105" mass="12287">MNEQFLIGTDNPILGNHKVFGQALLPGLAYIDMLYQLFRENGFDYRELELRDVTIYNPLIVEHDRSVMLHVQVAEVQKGQWKIRIEGQEQVNGKLALEKKTLYQR</sequence>
<dbReference type="Proteomes" id="UP001649230">
    <property type="component" value="Chromosome"/>
</dbReference>
<gene>
    <name evidence="3" type="ORF">L0M14_06290</name>
</gene>
<dbReference type="Gene3D" id="3.10.129.110">
    <property type="entry name" value="Polyketide synthase dehydratase"/>
    <property type="match status" value="1"/>
</dbReference>
<dbReference type="Pfam" id="PF21089">
    <property type="entry name" value="PKS_DH_N"/>
    <property type="match status" value="1"/>
</dbReference>
<dbReference type="RefSeq" id="WP_235121337.1">
    <property type="nucleotide sequence ID" value="NZ_CP090978.1"/>
</dbReference>
<keyword evidence="4" id="KW-1185">Reference proteome</keyword>